<dbReference type="PANTHER" id="PTHR43046">
    <property type="entry name" value="GDP-MANNOSE MANNOSYL HYDROLASE"/>
    <property type="match status" value="1"/>
</dbReference>
<sequence>MGRYAGVIARYGGQVALVWERYEAWDAPYWNLPSGAVEEGETPTAGAIRELREESGLLAVEADLALVWTTEVLIGGRVTSRSWNYAVDVQDPAFAIDDPDGSVMEVRWFSAEDAVRRLGQLPYPPIAVPAIDYLTYGVRRQDWTFTLDGEDWSWDS</sequence>
<dbReference type="Pfam" id="PF00293">
    <property type="entry name" value="NUDIX"/>
    <property type="match status" value="1"/>
</dbReference>
<organism evidence="6 7">
    <name type="scientific">Kribbella rubisoli</name>
    <dbReference type="NCBI Taxonomy" id="3075929"/>
    <lineage>
        <taxon>Bacteria</taxon>
        <taxon>Bacillati</taxon>
        <taxon>Actinomycetota</taxon>
        <taxon>Actinomycetes</taxon>
        <taxon>Propionibacteriales</taxon>
        <taxon>Kribbellaceae</taxon>
        <taxon>Kribbella</taxon>
    </lineage>
</organism>
<evidence type="ECO:0000256" key="3">
    <source>
        <dbReference type="ARBA" id="ARBA00022801"/>
    </source>
</evidence>
<dbReference type="EMBL" id="SHKR01000011">
    <property type="protein sequence ID" value="RZU20039.1"/>
    <property type="molecule type" value="Genomic_DNA"/>
</dbReference>
<dbReference type="InterPro" id="IPR020476">
    <property type="entry name" value="Nudix_hydrolase"/>
</dbReference>
<evidence type="ECO:0000313" key="7">
    <source>
        <dbReference type="Proteomes" id="UP000292027"/>
    </source>
</evidence>
<reference evidence="6 7" key="1">
    <citation type="journal article" date="2015" name="Stand. Genomic Sci.">
        <title>Genomic Encyclopedia of Bacterial and Archaeal Type Strains, Phase III: the genomes of soil and plant-associated and newly described type strains.</title>
        <authorList>
            <person name="Whitman W.B."/>
            <person name="Woyke T."/>
            <person name="Klenk H.P."/>
            <person name="Zhou Y."/>
            <person name="Lilburn T.G."/>
            <person name="Beck B.J."/>
            <person name="De Vos P."/>
            <person name="Vandamme P."/>
            <person name="Eisen J.A."/>
            <person name="Garrity G."/>
            <person name="Hugenholtz P."/>
            <person name="Kyrpides N.C."/>
        </authorList>
    </citation>
    <scope>NUCLEOTIDE SEQUENCE [LARGE SCALE GENOMIC DNA]</scope>
    <source>
        <strain evidence="6 7">VKM Ac-2540</strain>
    </source>
</reference>
<proteinExistence type="inferred from homology"/>
<dbReference type="InterPro" id="IPR015797">
    <property type="entry name" value="NUDIX_hydrolase-like_dom_sf"/>
</dbReference>
<gene>
    <name evidence="6" type="ORF">EV645_2260</name>
</gene>
<dbReference type="AlphaFoldDB" id="A0A4Q7XBN7"/>
<dbReference type="InterPro" id="IPR020084">
    <property type="entry name" value="NUDIX_hydrolase_CS"/>
</dbReference>
<dbReference type="InterPro" id="IPR000086">
    <property type="entry name" value="NUDIX_hydrolase_dom"/>
</dbReference>
<dbReference type="GO" id="GO:0016787">
    <property type="term" value="F:hydrolase activity"/>
    <property type="evidence" value="ECO:0007669"/>
    <property type="project" value="UniProtKB-KW"/>
</dbReference>
<keyword evidence="3 4" id="KW-0378">Hydrolase</keyword>
<comment type="caution">
    <text evidence="6">The sequence shown here is derived from an EMBL/GenBank/DDBJ whole genome shotgun (WGS) entry which is preliminary data.</text>
</comment>
<dbReference type="OrthoDB" id="9804442at2"/>
<protein>
    <submittedName>
        <fullName evidence="6">ADP-ribose pyrophosphatase YjhB (NUDIX family)</fullName>
    </submittedName>
</protein>
<dbReference type="PROSITE" id="PS00893">
    <property type="entry name" value="NUDIX_BOX"/>
    <property type="match status" value="1"/>
</dbReference>
<evidence type="ECO:0000256" key="2">
    <source>
        <dbReference type="ARBA" id="ARBA00005582"/>
    </source>
</evidence>
<evidence type="ECO:0000259" key="5">
    <source>
        <dbReference type="PROSITE" id="PS51462"/>
    </source>
</evidence>
<evidence type="ECO:0000256" key="4">
    <source>
        <dbReference type="RuleBase" id="RU003476"/>
    </source>
</evidence>
<dbReference type="CDD" id="cd02883">
    <property type="entry name" value="NUDIX_Hydrolase"/>
    <property type="match status" value="1"/>
</dbReference>
<feature type="domain" description="Nudix hydrolase" evidence="5">
    <location>
        <begin position="1"/>
        <end position="134"/>
    </location>
</feature>
<accession>A0A4Q7XBN7</accession>
<dbReference type="PANTHER" id="PTHR43046:SF14">
    <property type="entry name" value="MUTT_NUDIX FAMILY PROTEIN"/>
    <property type="match status" value="1"/>
</dbReference>
<comment type="cofactor">
    <cofactor evidence="1">
        <name>Mg(2+)</name>
        <dbReference type="ChEBI" id="CHEBI:18420"/>
    </cofactor>
</comment>
<evidence type="ECO:0000313" key="6">
    <source>
        <dbReference type="EMBL" id="RZU20039.1"/>
    </source>
</evidence>
<dbReference type="PROSITE" id="PS51462">
    <property type="entry name" value="NUDIX"/>
    <property type="match status" value="1"/>
</dbReference>
<dbReference type="SUPFAM" id="SSF55811">
    <property type="entry name" value="Nudix"/>
    <property type="match status" value="1"/>
</dbReference>
<comment type="similarity">
    <text evidence="2 4">Belongs to the Nudix hydrolase family.</text>
</comment>
<dbReference type="PRINTS" id="PR00502">
    <property type="entry name" value="NUDIXFAMILY"/>
</dbReference>
<dbReference type="Gene3D" id="3.90.79.10">
    <property type="entry name" value="Nucleoside Triphosphate Pyrophosphohydrolase"/>
    <property type="match status" value="1"/>
</dbReference>
<dbReference type="RefSeq" id="WP_130442353.1">
    <property type="nucleotide sequence ID" value="NZ_SHKR01000011.1"/>
</dbReference>
<name>A0A4Q7XBN7_9ACTN</name>
<dbReference type="Proteomes" id="UP000292027">
    <property type="component" value="Unassembled WGS sequence"/>
</dbReference>
<evidence type="ECO:0000256" key="1">
    <source>
        <dbReference type="ARBA" id="ARBA00001946"/>
    </source>
</evidence>
<keyword evidence="7" id="KW-1185">Reference proteome</keyword>